<evidence type="ECO:0000313" key="3">
    <source>
        <dbReference type="Proteomes" id="UP000233556"/>
    </source>
</evidence>
<keyword evidence="3" id="KW-1185">Reference proteome</keyword>
<sequence>MKFSKAKCKVLHVSWGNLKNKYRLGREWIESSPVEKGLGVLVDEKLNMSRKCVVTAQKANGILGYIKRSMASRSREVILFLYSTLMRSHLVYCGQPSVRERHEPVGLGPAEGHKDGQRAGAALL</sequence>
<dbReference type="AlphaFoldDB" id="A0A2I0TY68"/>
<reference evidence="3" key="2">
    <citation type="submission" date="2017-12" db="EMBL/GenBank/DDBJ databases">
        <title>Genome sequence of the Bar-tailed Godwit (Limosa lapponica baueri).</title>
        <authorList>
            <person name="Lima N.C.B."/>
            <person name="Parody-Merino A.M."/>
            <person name="Battley P.F."/>
            <person name="Fidler A.E."/>
            <person name="Prosdocimi F."/>
        </authorList>
    </citation>
    <scope>NUCLEOTIDE SEQUENCE [LARGE SCALE GENOMIC DNA]</scope>
</reference>
<organism evidence="2 3">
    <name type="scientific">Limosa lapponica baueri</name>
    <dbReference type="NCBI Taxonomy" id="1758121"/>
    <lineage>
        <taxon>Eukaryota</taxon>
        <taxon>Metazoa</taxon>
        <taxon>Chordata</taxon>
        <taxon>Craniata</taxon>
        <taxon>Vertebrata</taxon>
        <taxon>Euteleostomi</taxon>
        <taxon>Archelosauria</taxon>
        <taxon>Archosauria</taxon>
        <taxon>Dinosauria</taxon>
        <taxon>Saurischia</taxon>
        <taxon>Theropoda</taxon>
        <taxon>Coelurosauria</taxon>
        <taxon>Aves</taxon>
        <taxon>Neognathae</taxon>
        <taxon>Neoaves</taxon>
        <taxon>Charadriiformes</taxon>
        <taxon>Scolopacidae</taxon>
        <taxon>Limosa</taxon>
    </lineage>
</organism>
<evidence type="ECO:0000256" key="1">
    <source>
        <dbReference type="SAM" id="MobiDB-lite"/>
    </source>
</evidence>
<evidence type="ECO:0000313" key="2">
    <source>
        <dbReference type="EMBL" id="PKU38756.1"/>
    </source>
</evidence>
<evidence type="ECO:0008006" key="4">
    <source>
        <dbReference type="Google" id="ProtNLM"/>
    </source>
</evidence>
<proteinExistence type="predicted"/>
<dbReference type="EMBL" id="KZ506663">
    <property type="protein sequence ID" value="PKU38756.1"/>
    <property type="molecule type" value="Genomic_DNA"/>
</dbReference>
<reference evidence="3" key="1">
    <citation type="submission" date="2017-11" db="EMBL/GenBank/DDBJ databases">
        <authorList>
            <person name="Lima N.C."/>
            <person name="Parody-Merino A.M."/>
            <person name="Battley P.F."/>
            <person name="Fidler A.E."/>
            <person name="Prosdocimi F."/>
        </authorList>
    </citation>
    <scope>NUCLEOTIDE SEQUENCE [LARGE SCALE GENOMIC DNA]</scope>
</reference>
<dbReference type="Proteomes" id="UP000233556">
    <property type="component" value="Unassembled WGS sequence"/>
</dbReference>
<dbReference type="OrthoDB" id="73680at2759"/>
<feature type="region of interest" description="Disordered" evidence="1">
    <location>
        <begin position="103"/>
        <end position="124"/>
    </location>
</feature>
<gene>
    <name evidence="2" type="ORF">llap_10939</name>
</gene>
<accession>A0A2I0TY68</accession>
<dbReference type="PANTHER" id="PTHR33332">
    <property type="entry name" value="REVERSE TRANSCRIPTASE DOMAIN-CONTAINING PROTEIN"/>
    <property type="match status" value="1"/>
</dbReference>
<protein>
    <recommendedName>
        <fullName evidence="4">Rna-directed dna polymerase from mobile element jockey-like</fullName>
    </recommendedName>
</protein>
<name>A0A2I0TY68_LIMLA</name>